<evidence type="ECO:0000256" key="2">
    <source>
        <dbReference type="ARBA" id="ARBA00022679"/>
    </source>
</evidence>
<dbReference type="EMBL" id="CAFBNC010000013">
    <property type="protein sequence ID" value="CAB4927140.1"/>
    <property type="molecule type" value="Genomic_DNA"/>
</dbReference>
<dbReference type="AlphaFoldDB" id="A0A6J7I8V3"/>
<dbReference type="GO" id="GO:0016757">
    <property type="term" value="F:glycosyltransferase activity"/>
    <property type="evidence" value="ECO:0007669"/>
    <property type="project" value="UniProtKB-KW"/>
</dbReference>
<dbReference type="PANTHER" id="PTHR12526">
    <property type="entry name" value="GLYCOSYLTRANSFERASE"/>
    <property type="match status" value="1"/>
</dbReference>
<dbReference type="Pfam" id="PF00534">
    <property type="entry name" value="Glycos_transf_1"/>
    <property type="match status" value="1"/>
</dbReference>
<evidence type="ECO:0000313" key="5">
    <source>
        <dbReference type="EMBL" id="CAB4927140.1"/>
    </source>
</evidence>
<feature type="domain" description="Glycosyl transferase family 1" evidence="3">
    <location>
        <begin position="326"/>
        <end position="500"/>
    </location>
</feature>
<proteinExistence type="predicted"/>
<dbReference type="PANTHER" id="PTHR12526:SF640">
    <property type="entry name" value="COLANIC ACID BIOSYNTHESIS GLYCOSYLTRANSFERASE WCAL-RELATED"/>
    <property type="match status" value="1"/>
</dbReference>
<evidence type="ECO:0000259" key="3">
    <source>
        <dbReference type="Pfam" id="PF00534"/>
    </source>
</evidence>
<gene>
    <name evidence="4" type="ORF">UFOPK1392_01679</name>
    <name evidence="5" type="ORF">UFOPK3733_00445</name>
</gene>
<protein>
    <submittedName>
        <fullName evidence="5">Unannotated protein</fullName>
    </submittedName>
</protein>
<dbReference type="InterPro" id="IPR001296">
    <property type="entry name" value="Glyco_trans_1"/>
</dbReference>
<keyword evidence="2" id="KW-0808">Transferase</keyword>
<evidence type="ECO:0000256" key="1">
    <source>
        <dbReference type="ARBA" id="ARBA00022676"/>
    </source>
</evidence>
<dbReference type="Gene3D" id="3.40.50.2000">
    <property type="entry name" value="Glycogen Phosphorylase B"/>
    <property type="match status" value="1"/>
</dbReference>
<evidence type="ECO:0000313" key="4">
    <source>
        <dbReference type="EMBL" id="CAB4323917.1"/>
    </source>
</evidence>
<organism evidence="5">
    <name type="scientific">freshwater metagenome</name>
    <dbReference type="NCBI Taxonomy" id="449393"/>
    <lineage>
        <taxon>unclassified sequences</taxon>
        <taxon>metagenomes</taxon>
        <taxon>ecological metagenomes</taxon>
    </lineage>
</organism>
<dbReference type="EMBL" id="CAEMXZ010000084">
    <property type="protein sequence ID" value="CAB4323917.1"/>
    <property type="molecule type" value="Genomic_DNA"/>
</dbReference>
<keyword evidence="1" id="KW-0328">Glycosyltransferase</keyword>
<dbReference type="SUPFAM" id="SSF53756">
    <property type="entry name" value="UDP-Glycosyltransferase/glycogen phosphorylase"/>
    <property type="match status" value="1"/>
</dbReference>
<sequence length="523" mass="57850">MSIRTPNELRVAVYDRFWSVAGGGETYAGTIAEVLSVDHRVDLISHEPVDLAALQERLGLDLSRVRVVVVDDCEPIERVSRGYDLLINATYRDTSPNGARRGISIVHFPHVPTADLAPWQIRMMGVLARAGRRAAGPVEFDSGFHPADVIRWQQVRWTNGRGVLRAMVTPATTRVLRIAVARFLPDGTDRLVRIRIDGEDAQSFTITAARGRRQLLRPMIVEIPIVGRRGGVTVELISETFIPDETSGNGDRRQLGVPVVWAGFGSGPLTRLLEPVSLLAGPKRGLPWLDTYDRIVANSGYGASWVTRLWNRRCEVLVPAITQRHSAGKAPIIVSVGRFFAAERGHSKKQLEMVRAFARLSPMHPEWELHLVGGCAPQDEPYLNMVRRAAEGLPVVFHIAASGEELDELYGRASIYWHATGLGENLDEDPERAEHFGITTVEAMSAGAVPIVIRAGGQLEIVREGIDGFFFADSDGLVSRTRQVIDDPNLRERLSAAAAERALIFGREAFERRLRAMVLDVLR</sequence>
<name>A0A6J7I8V3_9ZZZZ</name>
<accession>A0A6J7I8V3</accession>
<reference evidence="5" key="1">
    <citation type="submission" date="2020-05" db="EMBL/GenBank/DDBJ databases">
        <authorList>
            <person name="Chiriac C."/>
            <person name="Salcher M."/>
            <person name="Ghai R."/>
            <person name="Kavagutti S V."/>
        </authorList>
    </citation>
    <scope>NUCLEOTIDE SEQUENCE</scope>
</reference>
<dbReference type="CDD" id="cd03801">
    <property type="entry name" value="GT4_PimA-like"/>
    <property type="match status" value="1"/>
</dbReference>